<keyword evidence="9" id="KW-1185">Reference proteome</keyword>
<dbReference type="Pfam" id="PF00860">
    <property type="entry name" value="Xan_ur_permease"/>
    <property type="match status" value="1"/>
</dbReference>
<keyword evidence="4 7" id="KW-0812">Transmembrane</keyword>
<protein>
    <submittedName>
        <fullName evidence="8">Xanthine permease</fullName>
    </submittedName>
</protein>
<dbReference type="PANTHER" id="PTHR42810">
    <property type="entry name" value="PURINE PERMEASE C1399.01C-RELATED"/>
    <property type="match status" value="1"/>
</dbReference>
<feature type="transmembrane region" description="Helical" evidence="7">
    <location>
        <begin position="56"/>
        <end position="78"/>
    </location>
</feature>
<dbReference type="PANTHER" id="PTHR42810:SF1">
    <property type="entry name" value="PURINE PERMEASE YWDJ-RELATED"/>
    <property type="match status" value="1"/>
</dbReference>
<dbReference type="InterPro" id="IPR006043">
    <property type="entry name" value="NCS2"/>
</dbReference>
<feature type="transmembrane region" description="Helical" evidence="7">
    <location>
        <begin position="98"/>
        <end position="120"/>
    </location>
</feature>
<evidence type="ECO:0000256" key="5">
    <source>
        <dbReference type="ARBA" id="ARBA00022989"/>
    </source>
</evidence>
<feature type="transmembrane region" description="Helical" evidence="7">
    <location>
        <begin position="336"/>
        <end position="361"/>
    </location>
</feature>
<evidence type="ECO:0000256" key="1">
    <source>
        <dbReference type="ARBA" id="ARBA00004141"/>
    </source>
</evidence>
<gene>
    <name evidence="8" type="ORF">F1737_11310</name>
</gene>
<keyword evidence="5 7" id="KW-1133">Transmembrane helix</keyword>
<feature type="transmembrane region" description="Helical" evidence="7">
    <location>
        <begin position="406"/>
        <end position="425"/>
    </location>
</feature>
<dbReference type="GO" id="GO:0005886">
    <property type="term" value="C:plasma membrane"/>
    <property type="evidence" value="ECO:0007669"/>
    <property type="project" value="TreeGrafter"/>
</dbReference>
<evidence type="ECO:0000256" key="3">
    <source>
        <dbReference type="ARBA" id="ARBA00022448"/>
    </source>
</evidence>
<dbReference type="AlphaFoldDB" id="A0AA97I596"/>
<comment type="similarity">
    <text evidence="2">Belongs to the nucleobase:cation symporter-2 (NCS2) (TC 2.A.40) family.</text>
</comment>
<evidence type="ECO:0000313" key="9">
    <source>
        <dbReference type="Proteomes" id="UP001301797"/>
    </source>
</evidence>
<dbReference type="Proteomes" id="UP001301797">
    <property type="component" value="Chromosome"/>
</dbReference>
<feature type="transmembrane region" description="Helical" evidence="7">
    <location>
        <begin position="165"/>
        <end position="182"/>
    </location>
</feature>
<dbReference type="GO" id="GO:0042907">
    <property type="term" value="F:xanthine transmembrane transporter activity"/>
    <property type="evidence" value="ECO:0007669"/>
    <property type="project" value="TreeGrafter"/>
</dbReference>
<evidence type="ECO:0000313" key="8">
    <source>
        <dbReference type="EMBL" id="WOF17221.1"/>
    </source>
</evidence>
<evidence type="ECO:0000256" key="6">
    <source>
        <dbReference type="ARBA" id="ARBA00023136"/>
    </source>
</evidence>
<evidence type="ECO:0000256" key="7">
    <source>
        <dbReference type="SAM" id="Phobius"/>
    </source>
</evidence>
<dbReference type="GeneID" id="85230766"/>
<feature type="transmembrane region" description="Helical" evidence="7">
    <location>
        <begin position="368"/>
        <end position="386"/>
    </location>
</feature>
<feature type="transmembrane region" description="Helical" evidence="7">
    <location>
        <begin position="20"/>
        <end position="44"/>
    </location>
</feature>
<organism evidence="8 9">
    <name type="scientific">Methanochimaera problematica</name>
    <dbReference type="NCBI Taxonomy" id="2609417"/>
    <lineage>
        <taxon>Archaea</taxon>
        <taxon>Methanobacteriati</taxon>
        <taxon>Methanobacteriota</taxon>
        <taxon>Stenosarchaea group</taxon>
        <taxon>Methanomicrobia</taxon>
        <taxon>Methanomicrobiales</taxon>
        <taxon>Methanomicrobiaceae</taxon>
        <taxon>Methanochimaera</taxon>
    </lineage>
</organism>
<dbReference type="EMBL" id="CP043875">
    <property type="protein sequence ID" value="WOF17221.1"/>
    <property type="molecule type" value="Genomic_DNA"/>
</dbReference>
<dbReference type="NCBIfam" id="NF037981">
    <property type="entry name" value="NCS2_1"/>
    <property type="match status" value="1"/>
</dbReference>
<keyword evidence="3" id="KW-0813">Transport</keyword>
<dbReference type="KEGG" id="mefw:F1737_11310"/>
<keyword evidence="6 7" id="KW-0472">Membrane</keyword>
<proteinExistence type="inferred from homology"/>
<evidence type="ECO:0000256" key="4">
    <source>
        <dbReference type="ARBA" id="ARBA00022692"/>
    </source>
</evidence>
<sequence>MDFIYGPEEKPPLGYSLSSGMQWAAVLISYVIILGVVVSTLHYSTPSEEVYYIQKLLLVTAFAVVLQVIAGHRLPVIFGPATVLLIGILSSQAFSTDAIYSSILIGGILGVIAGSTGLLIHISRLFTERVVTVVLLLVVFTMIPTITDLLTGVNSGTGAGPLESFIFSLILIMSIFAANRFLKGFFQTTLLLWVIVFGTIIYALIFPFEFTLVSGLPDTGILTGFTKAIVIEPGVLISFIICYFALLINDIGSIKGIGEVLGDTNMEGRFRRGVVATGVVNIISGISGVIGGVNYSTSAGIILDSKCASKWTLIPAAGFLVVAGLVPQITSLMAQIPTPVIGCLLIYVMAAMFSASMHVFFKSENKPVFDFDSGIIVGLPVILGAITSTIPHEITASFPGILQPVISNGFVIGVIAVILMEHLIYSKKGDKN</sequence>
<name>A0AA97I596_9EURY</name>
<evidence type="ECO:0000256" key="2">
    <source>
        <dbReference type="ARBA" id="ARBA00008821"/>
    </source>
</evidence>
<comment type="subcellular location">
    <subcellularLocation>
        <location evidence="1">Membrane</location>
        <topology evidence="1">Multi-pass membrane protein</topology>
    </subcellularLocation>
</comment>
<feature type="transmembrane region" description="Helical" evidence="7">
    <location>
        <begin position="311"/>
        <end position="330"/>
    </location>
</feature>
<dbReference type="RefSeq" id="WP_317136683.1">
    <property type="nucleotide sequence ID" value="NZ_CP043875.1"/>
</dbReference>
<feature type="transmembrane region" description="Helical" evidence="7">
    <location>
        <begin position="228"/>
        <end position="248"/>
    </location>
</feature>
<accession>A0AA97I596</accession>
<feature type="transmembrane region" description="Helical" evidence="7">
    <location>
        <begin position="132"/>
        <end position="153"/>
    </location>
</feature>
<reference evidence="8 9" key="1">
    <citation type="submission" date="2019-09" db="EMBL/GenBank/DDBJ databases">
        <title>The complete genome of Methanoplanus sp. FWC-SCC4.</title>
        <authorList>
            <person name="Chen S.-C."/>
            <person name="Zhou Y.-Z."/>
            <person name="Lai M.-C."/>
        </authorList>
    </citation>
    <scope>NUCLEOTIDE SEQUENCE [LARGE SCALE GENOMIC DNA]</scope>
    <source>
        <strain evidence="8 9">FWC-SCC4</strain>
    </source>
</reference>
<feature type="transmembrane region" description="Helical" evidence="7">
    <location>
        <begin position="189"/>
        <end position="208"/>
    </location>
</feature>